<keyword evidence="6" id="KW-1133">Transmembrane helix</keyword>
<keyword evidence="3" id="KW-0677">Repeat</keyword>
<evidence type="ECO:0000313" key="8">
    <source>
        <dbReference type="EMBL" id="AXS01125.1"/>
    </source>
</evidence>
<keyword evidence="1" id="KW-0147">Chitin-binding</keyword>
<reference evidence="8" key="1">
    <citation type="journal article" date="2018" name="PLoS ONE">
        <title>Genomic analysis of an Argentinean isolate of Spodoptera frugiperda granulovirus reveals that various baculoviruses code for Lef-7 proteins with three F-box domains.</title>
        <authorList>
            <person name="Ferrelli M.L."/>
            <person name="Pidre M.L."/>
            <person name="Ghiringhelli P.D."/>
            <person name="Torres S."/>
            <person name="Fabre M.L."/>
            <person name="Masson T."/>
            <person name="Cedola M.T."/>
            <person name="Sciocco-Cap A."/>
            <person name="Romanowski V."/>
        </authorList>
    </citation>
    <scope>NUCLEOTIDE SEQUENCE</scope>
    <source>
        <strain evidence="8">ARG</strain>
    </source>
</reference>
<name>A0A346QW25_9BBAC</name>
<evidence type="ECO:0000256" key="3">
    <source>
        <dbReference type="ARBA" id="ARBA00022737"/>
    </source>
</evidence>
<organism evidence="8">
    <name type="scientific">Spodoptera frugiperda granulovirus</name>
    <dbReference type="NCBI Taxonomy" id="307454"/>
    <lineage>
        <taxon>Viruses</taxon>
        <taxon>Viruses incertae sedis</taxon>
        <taxon>Naldaviricetes</taxon>
        <taxon>Lefavirales</taxon>
        <taxon>Baculoviridae</taxon>
        <taxon>Betabaculovirus</taxon>
        <taxon>Betabaculovirus spofrugiperdae</taxon>
    </lineage>
</organism>
<proteinExistence type="predicted"/>
<keyword evidence="5" id="KW-0325">Glycoprotein</keyword>
<evidence type="ECO:0000256" key="5">
    <source>
        <dbReference type="ARBA" id="ARBA00023180"/>
    </source>
</evidence>
<sequence>MLSVSTLVLVIIMVAFLVYFYHNFIINDFDGTEFDTRLTVLREYLKSARNGVYPNELGYVSDVNGHQYVVTYINTANMTKIRQTTHDDREETFSFIDQTFNPVTAIGTIAPLLINTRTEAVNVASSISFHPSNNRMFIAHTDDGDVTMECPSGRFDGEKCADLPVCSRPDTILPMTEGRMDRLIYNKPTKYPEELTYGRAHPTLYVRCDENLEPHVEECEDGHTFQTNTLRCVPNPSLKTDNGVVTSFESDAFDFKTYGDDVQVSVDESVPTTSNVNPTTSDVNHTTFATVTKSYGTQKAYNFNVDSANFNVDFGPKSKPQKHLDPGIDINSDQIDIKNINFRSKRGQQALEDGTLIPKRQRRPNAANAEQINELKTQLEQRDARNLKLQQTKMTFKNLTFDTPPPPPTDNVLINIPAPPFVTPVNDNSTHSSQPCTKYGAGYTFIDDTLSDNQYLECLDDSNLFLHTCTARLRDGSRYYCEREDVCAAFENGNGEIVHGERNDNVSFDTGRTVCRDYNVFEVVECDTGNFVTDIKFKHPLNVELHVNLPREVYDNDADDCLPFRTDLVNIHRDTFRIKIENPYDIDFGTMAVGRVTKMDNLSLKNDNNDLHSILTYARDMDEVALDPVTGVSVDCTDDAITVDLFSGKLYTLCNDDKVLIEAGEMLPDQYYDVKERQLARSPNYRGQCRIPEHERYVDLAHRTVAGIDCFYASPISL</sequence>
<evidence type="ECO:0000256" key="1">
    <source>
        <dbReference type="ARBA" id="ARBA00022669"/>
    </source>
</evidence>
<keyword evidence="6" id="KW-0812">Transmembrane</keyword>
<keyword evidence="4" id="KW-1015">Disulfide bond</keyword>
<feature type="domain" description="Zinc finger C2HC baculovirus (BV)-type profile" evidence="7">
    <location>
        <begin position="160"/>
        <end position="208"/>
    </location>
</feature>
<protein>
    <submittedName>
        <fullName evidence="8">Pif-8</fullName>
    </submittedName>
</protein>
<dbReference type="EMBL" id="MH170055">
    <property type="protein sequence ID" value="AXS01125.1"/>
    <property type="molecule type" value="Genomic_DNA"/>
</dbReference>
<keyword evidence="2" id="KW-0732">Signal</keyword>
<keyword evidence="6" id="KW-0472">Membrane</keyword>
<dbReference type="PROSITE" id="PS51807">
    <property type="entry name" value="ZF_C2HC_BV"/>
    <property type="match status" value="1"/>
</dbReference>
<accession>A0A346QW25</accession>
<evidence type="ECO:0000256" key="2">
    <source>
        <dbReference type="ARBA" id="ARBA00022729"/>
    </source>
</evidence>
<dbReference type="GO" id="GO:0008061">
    <property type="term" value="F:chitin binding"/>
    <property type="evidence" value="ECO:0007669"/>
    <property type="project" value="UniProtKB-KW"/>
</dbReference>
<evidence type="ECO:0000256" key="4">
    <source>
        <dbReference type="ARBA" id="ARBA00023157"/>
    </source>
</evidence>
<dbReference type="InterPro" id="IPR013682">
    <property type="entry name" value="BaculoV_Vp91_N"/>
</dbReference>
<evidence type="ECO:0000259" key="7">
    <source>
        <dbReference type="PROSITE" id="PS51807"/>
    </source>
</evidence>
<feature type="transmembrane region" description="Helical" evidence="6">
    <location>
        <begin position="7"/>
        <end position="26"/>
    </location>
</feature>
<dbReference type="Pfam" id="PF08475">
    <property type="entry name" value="Baculo_VP91_N"/>
    <property type="match status" value="1"/>
</dbReference>
<evidence type="ECO:0000256" key="6">
    <source>
        <dbReference type="SAM" id="Phobius"/>
    </source>
</evidence>